<sequence length="328" mass="35748">MSEPNTFSNLPPARPVSYHTHDIAVRGGCLRVGEWRPQGPWAEEAPVVVALHCMEGAHLVWASLAAALPEVRIIAPDLRGRGRSAGLPGPFGIDQHATDILTVMDALQLSGVTLVGHSLGAFAAVAALQARRESFTRAVLVDGGLPLTVPLTCDPADLLETVLGRRAAGLELVFSSPATHRRFRQMHPAFARDWSPELDTYVDYLLDETLGADAEIEYRPIASQAALSIDARELSGSTALWERLREVDDAAVLLTAPRGLLNEAPGVYSVRELEIARREWPGLNHRLVAHVNHYTIITSRRGAAAIATEVRRGFERVQEPEVPRREAS</sequence>
<evidence type="ECO:0000256" key="1">
    <source>
        <dbReference type="ARBA" id="ARBA00022801"/>
    </source>
</evidence>
<organism evidence="3 4">
    <name type="scientific">Subtercola boreus</name>
    <dbReference type="NCBI Taxonomy" id="120213"/>
    <lineage>
        <taxon>Bacteria</taxon>
        <taxon>Bacillati</taxon>
        <taxon>Actinomycetota</taxon>
        <taxon>Actinomycetes</taxon>
        <taxon>Micrococcales</taxon>
        <taxon>Microbacteriaceae</taxon>
        <taxon>Subtercola</taxon>
    </lineage>
</organism>
<dbReference type="EMBL" id="NBXE01000020">
    <property type="protein sequence ID" value="RFA27108.1"/>
    <property type="molecule type" value="Genomic_DNA"/>
</dbReference>
<dbReference type="OrthoDB" id="63962at2"/>
<dbReference type="PANTHER" id="PTHR43798:SF31">
    <property type="entry name" value="AB HYDROLASE SUPERFAMILY PROTEIN YCLE"/>
    <property type="match status" value="1"/>
</dbReference>
<proteinExistence type="predicted"/>
<evidence type="ECO:0000313" key="3">
    <source>
        <dbReference type="EMBL" id="RFA27108.1"/>
    </source>
</evidence>
<reference evidence="3 4" key="1">
    <citation type="submission" date="2017-04" db="EMBL/GenBank/DDBJ databases">
        <title>Comparative genome analysis of Subtercola boreus.</title>
        <authorList>
            <person name="Cho Y.-J."/>
            <person name="Cho A."/>
            <person name="Kim O.-S."/>
            <person name="Lee J.-I."/>
        </authorList>
    </citation>
    <scope>NUCLEOTIDE SEQUENCE [LARGE SCALE GENOMIC DNA]</scope>
    <source>
        <strain evidence="3 4">P28004</strain>
    </source>
</reference>
<dbReference type="PANTHER" id="PTHR43798">
    <property type="entry name" value="MONOACYLGLYCEROL LIPASE"/>
    <property type="match status" value="1"/>
</dbReference>
<gene>
    <name evidence="3" type="ORF">B7R25_08575</name>
</gene>
<name>A0A3E0WCX4_9MICO</name>
<protein>
    <recommendedName>
        <fullName evidence="2">AB hydrolase-1 domain-containing protein</fullName>
    </recommendedName>
</protein>
<dbReference type="InterPro" id="IPR029058">
    <property type="entry name" value="AB_hydrolase_fold"/>
</dbReference>
<comment type="caution">
    <text evidence="3">The sequence shown here is derived from an EMBL/GenBank/DDBJ whole genome shotgun (WGS) entry which is preliminary data.</text>
</comment>
<feature type="domain" description="AB hydrolase-1" evidence="2">
    <location>
        <begin position="46"/>
        <end position="171"/>
    </location>
</feature>
<dbReference type="GO" id="GO:0016787">
    <property type="term" value="F:hydrolase activity"/>
    <property type="evidence" value="ECO:0007669"/>
    <property type="project" value="UniProtKB-KW"/>
</dbReference>
<dbReference type="RefSeq" id="WP_116418557.1">
    <property type="nucleotide sequence ID" value="NZ_NBXC01000015.1"/>
</dbReference>
<dbReference type="Proteomes" id="UP000257080">
    <property type="component" value="Unassembled WGS sequence"/>
</dbReference>
<dbReference type="AlphaFoldDB" id="A0A3E0WCX4"/>
<evidence type="ECO:0000259" key="2">
    <source>
        <dbReference type="Pfam" id="PF00561"/>
    </source>
</evidence>
<dbReference type="GO" id="GO:0016020">
    <property type="term" value="C:membrane"/>
    <property type="evidence" value="ECO:0007669"/>
    <property type="project" value="TreeGrafter"/>
</dbReference>
<dbReference type="Gene3D" id="3.40.50.1820">
    <property type="entry name" value="alpha/beta hydrolase"/>
    <property type="match status" value="1"/>
</dbReference>
<accession>A0A3E0WCX4</accession>
<keyword evidence="1" id="KW-0378">Hydrolase</keyword>
<dbReference type="InterPro" id="IPR000073">
    <property type="entry name" value="AB_hydrolase_1"/>
</dbReference>
<dbReference type="InterPro" id="IPR050266">
    <property type="entry name" value="AB_hydrolase_sf"/>
</dbReference>
<dbReference type="SUPFAM" id="SSF53474">
    <property type="entry name" value="alpha/beta-Hydrolases"/>
    <property type="match status" value="1"/>
</dbReference>
<dbReference type="Pfam" id="PF00561">
    <property type="entry name" value="Abhydrolase_1"/>
    <property type="match status" value="1"/>
</dbReference>
<evidence type="ECO:0000313" key="4">
    <source>
        <dbReference type="Proteomes" id="UP000257080"/>
    </source>
</evidence>